<evidence type="ECO:0000259" key="3">
    <source>
        <dbReference type="Pfam" id="PF25019"/>
    </source>
</evidence>
<name>A0AAD2DJ06_9LAMI</name>
<gene>
    <name evidence="4" type="ORF">FPE_LOCUS547</name>
</gene>
<dbReference type="InterPro" id="IPR032675">
    <property type="entry name" value="LRR_dom_sf"/>
</dbReference>
<dbReference type="InterPro" id="IPR055414">
    <property type="entry name" value="LRR_R13L4/SHOC2-like"/>
</dbReference>
<evidence type="ECO:0000313" key="4">
    <source>
        <dbReference type="EMBL" id="CAI9753116.1"/>
    </source>
</evidence>
<feature type="domain" description="R13L1/DRL21-like LRR repeat region" evidence="3">
    <location>
        <begin position="186"/>
        <end position="266"/>
    </location>
</feature>
<keyword evidence="1" id="KW-0677">Repeat</keyword>
<proteinExistence type="predicted"/>
<reference evidence="4" key="1">
    <citation type="submission" date="2023-05" db="EMBL/GenBank/DDBJ databases">
        <authorList>
            <person name="Huff M."/>
        </authorList>
    </citation>
    <scope>NUCLEOTIDE SEQUENCE</scope>
</reference>
<dbReference type="Pfam" id="PF25019">
    <property type="entry name" value="LRR_R13L1-DRL21"/>
    <property type="match status" value="1"/>
</dbReference>
<protein>
    <submittedName>
        <fullName evidence="4">Uncharacterized protein</fullName>
    </submittedName>
</protein>
<keyword evidence="5" id="KW-1185">Reference proteome</keyword>
<dbReference type="SUPFAM" id="SSF52058">
    <property type="entry name" value="L domain-like"/>
    <property type="match status" value="1"/>
</dbReference>
<organism evidence="4 5">
    <name type="scientific">Fraxinus pennsylvanica</name>
    <dbReference type="NCBI Taxonomy" id="56036"/>
    <lineage>
        <taxon>Eukaryota</taxon>
        <taxon>Viridiplantae</taxon>
        <taxon>Streptophyta</taxon>
        <taxon>Embryophyta</taxon>
        <taxon>Tracheophyta</taxon>
        <taxon>Spermatophyta</taxon>
        <taxon>Magnoliopsida</taxon>
        <taxon>eudicotyledons</taxon>
        <taxon>Gunneridae</taxon>
        <taxon>Pentapetalae</taxon>
        <taxon>asterids</taxon>
        <taxon>lamiids</taxon>
        <taxon>Lamiales</taxon>
        <taxon>Oleaceae</taxon>
        <taxon>Oleeae</taxon>
        <taxon>Fraxinus</taxon>
    </lineage>
</organism>
<dbReference type="PANTHER" id="PTHR47186:SF3">
    <property type="entry name" value="OS09G0267800 PROTEIN"/>
    <property type="match status" value="1"/>
</dbReference>
<dbReference type="EMBL" id="OU503036">
    <property type="protein sequence ID" value="CAI9753116.1"/>
    <property type="molecule type" value="Genomic_DNA"/>
</dbReference>
<dbReference type="Proteomes" id="UP000834106">
    <property type="component" value="Chromosome 1"/>
</dbReference>
<dbReference type="InterPro" id="IPR056789">
    <property type="entry name" value="LRR_R13L1-DRL21"/>
</dbReference>
<dbReference type="PANTHER" id="PTHR47186">
    <property type="entry name" value="LEUCINE-RICH REPEAT-CONTAINING PROTEIN 57"/>
    <property type="match status" value="1"/>
</dbReference>
<dbReference type="Gene3D" id="3.80.10.10">
    <property type="entry name" value="Ribonuclease Inhibitor"/>
    <property type="match status" value="1"/>
</dbReference>
<dbReference type="Pfam" id="PF23598">
    <property type="entry name" value="LRR_14"/>
    <property type="match status" value="1"/>
</dbReference>
<accession>A0AAD2DJ06</accession>
<dbReference type="AlphaFoldDB" id="A0AAD2DJ06"/>
<sequence>MHDLVHDLACSVSKSEGFMNMDGRTADDNLQVRHLAIESIGEETRKDIKERASYLRTLFLRRSIPDEILPNFKHLHSLKLRRANIKELPTSIGELKHLRYLDVSNNHGLTTLPESVCKLYNLQTLRILGYYRLPRIPRDLQFLICLRHLCFRTDCNDFEMPPKIGTLSCLQTLPVFCVSDKEGCRIDELGKLKNLKGELQIRNLELVSGKTEAEYADMAGKLNIYKLHYHWKSTDSSESNINDESVLEGLQPHEKLKGLTIQGFRDRTKNSHKWYYKTIAKSGKKRCT</sequence>
<evidence type="ECO:0000256" key="1">
    <source>
        <dbReference type="ARBA" id="ARBA00022737"/>
    </source>
</evidence>
<evidence type="ECO:0000259" key="2">
    <source>
        <dbReference type="Pfam" id="PF23598"/>
    </source>
</evidence>
<evidence type="ECO:0000313" key="5">
    <source>
        <dbReference type="Proteomes" id="UP000834106"/>
    </source>
</evidence>
<feature type="domain" description="Disease resistance R13L4/SHOC-2-like LRR" evidence="2">
    <location>
        <begin position="69"/>
        <end position="155"/>
    </location>
</feature>